<dbReference type="AlphaFoldDB" id="A0A386H107"/>
<dbReference type="EMBL" id="CP032416">
    <property type="protein sequence ID" value="AYD39328.1"/>
    <property type="molecule type" value="Genomic_DNA"/>
</dbReference>
<dbReference type="GO" id="GO:0009103">
    <property type="term" value="P:lipopolysaccharide biosynthetic process"/>
    <property type="evidence" value="ECO:0007669"/>
    <property type="project" value="TreeGrafter"/>
</dbReference>
<dbReference type="RefSeq" id="WP_119970037.1">
    <property type="nucleotide sequence ID" value="NZ_CP032416.1"/>
</dbReference>
<sequence>MKKILFFTTRSPIKPSSGREISLYYYIKYLHELYNYEIVVFTFGREKKCIVRPADFIHKLYTVKSPSNMDIFKNVIKKVIFGRYPLQVAIFYSLKIKYKLDEIIKKESPDILISDMVRTSEYFKDYKMTKIFDMDDMLSLRYKSQLESEGELINPFGAYFDKLPGVLKKILDKNYVKIFILKYEQMALQKYEVNISNKYDAVVLVSPKEVNYLNEKMDTKKAFVVSTGVDCKYFEDKIINRDENIITFLGVYSAPHNEDAVLYFYRDILPAIKKTNPNLKLRLVGGNVTKKVEKLKMDASIELVGRVEDVRDYIKSSKVFVAPLRFGSGIKTKILEAMAMEVPVVTTSVGAEGIGLENYENVIIQDDPNKFAKAVCELVADNGLYNRIAKNAKEFVMNNYDWNVQMKSWKNVFDFVEKDDNKCRQ</sequence>
<dbReference type="Proteomes" id="UP000266301">
    <property type="component" value="Chromosome"/>
</dbReference>
<dbReference type="CDD" id="cd03801">
    <property type="entry name" value="GT4_PimA-like"/>
    <property type="match status" value="1"/>
</dbReference>
<reference evidence="2 3" key="1">
    <citation type="journal article" date="2019" name="Int. J. Syst. Evol. Microbiol.">
        <title>Clostridium fermenticellae sp. nov., isolated from the mud in a fermentation cellar for the production of the Chinese liquor, baijiu.</title>
        <authorList>
            <person name="Xu P.X."/>
            <person name="Chai L.J."/>
            <person name="Qiu T."/>
            <person name="Zhang X.J."/>
            <person name="Lu Z.M."/>
            <person name="Xiao C."/>
            <person name="Wang S.T."/>
            <person name="Shen C.H."/>
            <person name="Shi J.S."/>
            <person name="Xu Z.H."/>
        </authorList>
    </citation>
    <scope>NUCLEOTIDE SEQUENCE [LARGE SCALE GENOMIC DNA]</scope>
    <source>
        <strain evidence="2 3">JN500901</strain>
    </source>
</reference>
<dbReference type="Pfam" id="PF13692">
    <property type="entry name" value="Glyco_trans_1_4"/>
    <property type="match status" value="1"/>
</dbReference>
<dbReference type="Gene3D" id="3.40.50.2000">
    <property type="entry name" value="Glycogen Phosphorylase B"/>
    <property type="match status" value="2"/>
</dbReference>
<evidence type="ECO:0000313" key="3">
    <source>
        <dbReference type="Proteomes" id="UP000266301"/>
    </source>
</evidence>
<dbReference type="OrthoDB" id="525353at2"/>
<protein>
    <submittedName>
        <fullName evidence="2">Glycosyltransferase</fullName>
    </submittedName>
</protein>
<organism evidence="2 3">
    <name type="scientific">Clostridium fermenticellae</name>
    <dbReference type="NCBI Taxonomy" id="2068654"/>
    <lineage>
        <taxon>Bacteria</taxon>
        <taxon>Bacillati</taxon>
        <taxon>Bacillota</taxon>
        <taxon>Clostridia</taxon>
        <taxon>Eubacteriales</taxon>
        <taxon>Clostridiaceae</taxon>
        <taxon>Clostridium</taxon>
    </lineage>
</organism>
<dbReference type="PANTHER" id="PTHR46401">
    <property type="entry name" value="GLYCOSYLTRANSFERASE WBBK-RELATED"/>
    <property type="match status" value="1"/>
</dbReference>
<evidence type="ECO:0000256" key="1">
    <source>
        <dbReference type="ARBA" id="ARBA00022679"/>
    </source>
</evidence>
<keyword evidence="3" id="KW-1185">Reference proteome</keyword>
<dbReference type="KEGG" id="cfer:D4Z93_01720"/>
<dbReference type="PANTHER" id="PTHR46401:SF2">
    <property type="entry name" value="GLYCOSYLTRANSFERASE WBBK-RELATED"/>
    <property type="match status" value="1"/>
</dbReference>
<accession>A0A386H107</accession>
<dbReference type="SUPFAM" id="SSF53756">
    <property type="entry name" value="UDP-Glycosyltransferase/glycogen phosphorylase"/>
    <property type="match status" value="1"/>
</dbReference>
<keyword evidence="1 2" id="KW-0808">Transferase</keyword>
<evidence type="ECO:0000313" key="2">
    <source>
        <dbReference type="EMBL" id="AYD39328.1"/>
    </source>
</evidence>
<dbReference type="GO" id="GO:0016757">
    <property type="term" value="F:glycosyltransferase activity"/>
    <property type="evidence" value="ECO:0007669"/>
    <property type="project" value="TreeGrafter"/>
</dbReference>
<name>A0A386H107_9CLOT</name>
<proteinExistence type="predicted"/>
<gene>
    <name evidence="2" type="ORF">D4Z93_01720</name>
</gene>